<gene>
    <name evidence="4" type="ORF">FZC84_12785</name>
</gene>
<dbReference type="GO" id="GO:0008831">
    <property type="term" value="F:dTDP-4-dehydrorhamnose reductase activity"/>
    <property type="evidence" value="ECO:0007669"/>
    <property type="project" value="UniProtKB-EC"/>
</dbReference>
<dbReference type="Pfam" id="PF04321">
    <property type="entry name" value="RmlD_sub_bind"/>
    <property type="match status" value="1"/>
</dbReference>
<dbReference type="RefSeq" id="WP_148954136.1">
    <property type="nucleotide sequence ID" value="NZ_VTEG01000008.1"/>
</dbReference>
<dbReference type="InterPro" id="IPR005913">
    <property type="entry name" value="dTDP_dehydrorham_reduct"/>
</dbReference>
<dbReference type="Proteomes" id="UP000325182">
    <property type="component" value="Unassembled WGS sequence"/>
</dbReference>
<dbReference type="UniPathway" id="UPA00124"/>
<keyword evidence="2" id="KW-0560">Oxidoreductase</keyword>
<dbReference type="GO" id="GO:0019305">
    <property type="term" value="P:dTDP-rhamnose biosynthetic process"/>
    <property type="evidence" value="ECO:0007669"/>
    <property type="project" value="UniProtKB-UniPathway"/>
</dbReference>
<dbReference type="Gene3D" id="3.40.50.720">
    <property type="entry name" value="NAD(P)-binding Rossmann-like Domain"/>
    <property type="match status" value="1"/>
</dbReference>
<dbReference type="PANTHER" id="PTHR10491">
    <property type="entry name" value="DTDP-4-DEHYDRORHAMNOSE REDUCTASE"/>
    <property type="match status" value="1"/>
</dbReference>
<dbReference type="EMBL" id="VTEG01000008">
    <property type="protein sequence ID" value="TYR98895.1"/>
    <property type="molecule type" value="Genomic_DNA"/>
</dbReference>
<comment type="pathway">
    <text evidence="2">Carbohydrate biosynthesis; dTDP-L-rhamnose biosynthesis.</text>
</comment>
<protein>
    <recommendedName>
        <fullName evidence="2">dTDP-4-dehydrorhamnose reductase</fullName>
        <ecNumber evidence="2">1.1.1.133</ecNumber>
    </recommendedName>
</protein>
<evidence type="ECO:0000313" key="5">
    <source>
        <dbReference type="Proteomes" id="UP000325182"/>
    </source>
</evidence>
<dbReference type="AlphaFoldDB" id="A0A5D4MCZ6"/>
<dbReference type="CDD" id="cd05254">
    <property type="entry name" value="dTDP_HR_like_SDR_e"/>
    <property type="match status" value="1"/>
</dbReference>
<dbReference type="SUPFAM" id="SSF51735">
    <property type="entry name" value="NAD(P)-binding Rossmann-fold domains"/>
    <property type="match status" value="1"/>
</dbReference>
<reference evidence="4 5" key="1">
    <citation type="submission" date="2019-08" db="EMBL/GenBank/DDBJ databases">
        <title>Bacillus genomes from the desert of Cuatro Cienegas, Coahuila.</title>
        <authorList>
            <person name="Olmedo-Alvarez G."/>
        </authorList>
    </citation>
    <scope>NUCLEOTIDE SEQUENCE [LARGE SCALE GENOMIC DNA]</scope>
    <source>
        <strain evidence="4 5">CH128b_4D</strain>
    </source>
</reference>
<comment type="caution">
    <text evidence="4">The sequence shown here is derived from an EMBL/GenBank/DDBJ whole genome shotgun (WGS) entry which is preliminary data.</text>
</comment>
<proteinExistence type="inferred from homology"/>
<evidence type="ECO:0000256" key="1">
    <source>
        <dbReference type="ARBA" id="ARBA00010944"/>
    </source>
</evidence>
<organism evidence="4 5">
    <name type="scientific">Rossellomorea vietnamensis</name>
    <dbReference type="NCBI Taxonomy" id="218284"/>
    <lineage>
        <taxon>Bacteria</taxon>
        <taxon>Bacillati</taxon>
        <taxon>Bacillota</taxon>
        <taxon>Bacilli</taxon>
        <taxon>Bacillales</taxon>
        <taxon>Bacillaceae</taxon>
        <taxon>Rossellomorea</taxon>
    </lineage>
</organism>
<comment type="similarity">
    <text evidence="1 2">Belongs to the dTDP-4-dehydrorhamnose reductase family.</text>
</comment>
<evidence type="ECO:0000256" key="2">
    <source>
        <dbReference type="RuleBase" id="RU364082"/>
    </source>
</evidence>
<accession>A0A5D4MCZ6</accession>
<dbReference type="PANTHER" id="PTHR10491:SF4">
    <property type="entry name" value="METHIONINE ADENOSYLTRANSFERASE 2 SUBUNIT BETA"/>
    <property type="match status" value="1"/>
</dbReference>
<sequence length="276" mass="31001">MNVLVLGGHGMAGHIIVDYLKRQEGYRVYSTTRTGEDDSIQLDVRDLSSVSRVLKETRPEVVINAVGLLNETADKNLKDALIVNSLLPHHITDTLEEMGTGGKLIHISTDCVFSGKSGEYDESSVKDGTSVYAKTKSLGEVTEEPHLTIRTSIIGPELKEDGCGLFLWFMKQAGEIKGFDRVYWNGVTTLQLAKAIDHCLQEGVTGLYHLCQEDKVSKYQLLTMIKVVFDKTDVTIMKDTEYSSDKSLVKTRKDIEYRVPGYPVMLQEMRDWMESR</sequence>
<evidence type="ECO:0000259" key="3">
    <source>
        <dbReference type="Pfam" id="PF04321"/>
    </source>
</evidence>
<dbReference type="EC" id="1.1.1.133" evidence="2"/>
<dbReference type="InterPro" id="IPR036291">
    <property type="entry name" value="NAD(P)-bd_dom_sf"/>
</dbReference>
<comment type="function">
    <text evidence="2">Catalyzes the reduction of dTDP-6-deoxy-L-lyxo-4-hexulose to yield dTDP-L-rhamnose.</text>
</comment>
<dbReference type="GO" id="GO:0005829">
    <property type="term" value="C:cytosol"/>
    <property type="evidence" value="ECO:0007669"/>
    <property type="project" value="TreeGrafter"/>
</dbReference>
<keyword evidence="2" id="KW-0521">NADP</keyword>
<feature type="domain" description="RmlD-like substrate binding" evidence="3">
    <location>
        <begin position="1"/>
        <end position="226"/>
    </location>
</feature>
<name>A0A5D4MCZ6_9BACI</name>
<dbReference type="InterPro" id="IPR029903">
    <property type="entry name" value="RmlD-like-bd"/>
</dbReference>
<evidence type="ECO:0000313" key="4">
    <source>
        <dbReference type="EMBL" id="TYR98895.1"/>
    </source>
</evidence>